<comment type="similarity">
    <text evidence="2 10">Belongs to the cation transport ATPase (P-type) (TC 3.A.3) family. Type IB subfamily.</text>
</comment>
<dbReference type="SUPFAM" id="SSF81653">
    <property type="entry name" value="Calcium ATPase, transduction domain A"/>
    <property type="match status" value="1"/>
</dbReference>
<comment type="caution">
    <text evidence="12">The sequence shown here is derived from an EMBL/GenBank/DDBJ whole genome shotgun (WGS) entry which is preliminary data.</text>
</comment>
<name>A0A937W1V5_UNCTE</name>
<dbReference type="NCBIfam" id="TIGR01525">
    <property type="entry name" value="ATPase-IB_hvy"/>
    <property type="match status" value="1"/>
</dbReference>
<feature type="transmembrane region" description="Helical" evidence="10">
    <location>
        <begin position="186"/>
        <end position="205"/>
    </location>
</feature>
<evidence type="ECO:0000256" key="4">
    <source>
        <dbReference type="ARBA" id="ARBA00022741"/>
    </source>
</evidence>
<keyword evidence="3 10" id="KW-0812">Transmembrane</keyword>
<dbReference type="PROSITE" id="PS00154">
    <property type="entry name" value="ATPASE_E1_E2"/>
    <property type="match status" value="1"/>
</dbReference>
<dbReference type="SUPFAM" id="SSF55008">
    <property type="entry name" value="HMA, heavy metal-associated domain"/>
    <property type="match status" value="1"/>
</dbReference>
<dbReference type="InterPro" id="IPR023214">
    <property type="entry name" value="HAD_sf"/>
</dbReference>
<dbReference type="GO" id="GO:0016463">
    <property type="term" value="F:P-type zinc transporter activity"/>
    <property type="evidence" value="ECO:0007669"/>
    <property type="project" value="UniProtKB-EC"/>
</dbReference>
<dbReference type="InterPro" id="IPR008250">
    <property type="entry name" value="ATPase_P-typ_transduc_dom_A_sf"/>
</dbReference>
<keyword evidence="6 10" id="KW-1133">Transmembrane helix</keyword>
<feature type="non-terminal residue" evidence="12">
    <location>
        <position position="602"/>
    </location>
</feature>
<evidence type="ECO:0000256" key="2">
    <source>
        <dbReference type="ARBA" id="ARBA00006024"/>
    </source>
</evidence>
<dbReference type="InterPro" id="IPR036412">
    <property type="entry name" value="HAD-like_sf"/>
</dbReference>
<dbReference type="GO" id="GO:0005886">
    <property type="term" value="C:plasma membrane"/>
    <property type="evidence" value="ECO:0007669"/>
    <property type="project" value="UniProtKB-SubCell"/>
</dbReference>
<dbReference type="SUPFAM" id="SSF56784">
    <property type="entry name" value="HAD-like"/>
    <property type="match status" value="1"/>
</dbReference>
<evidence type="ECO:0000256" key="3">
    <source>
        <dbReference type="ARBA" id="ARBA00022692"/>
    </source>
</evidence>
<keyword evidence="10" id="KW-1003">Cell membrane</keyword>
<evidence type="ECO:0000256" key="5">
    <source>
        <dbReference type="ARBA" id="ARBA00022840"/>
    </source>
</evidence>
<accession>A0A937W1V5</accession>
<feature type="transmembrane region" description="Helical" evidence="10">
    <location>
        <begin position="93"/>
        <end position="112"/>
    </location>
</feature>
<dbReference type="InterPro" id="IPR027256">
    <property type="entry name" value="P-typ_ATPase_IB"/>
</dbReference>
<feature type="transmembrane region" description="Helical" evidence="10">
    <location>
        <begin position="164"/>
        <end position="180"/>
    </location>
</feature>
<comment type="catalytic activity">
    <reaction evidence="9">
        <text>Zn(2+)(in) + ATP + H2O = Zn(2+)(out) + ADP + phosphate + H(+)</text>
        <dbReference type="Rhea" id="RHEA:20621"/>
        <dbReference type="ChEBI" id="CHEBI:15377"/>
        <dbReference type="ChEBI" id="CHEBI:15378"/>
        <dbReference type="ChEBI" id="CHEBI:29105"/>
        <dbReference type="ChEBI" id="CHEBI:30616"/>
        <dbReference type="ChEBI" id="CHEBI:43474"/>
        <dbReference type="ChEBI" id="CHEBI:456216"/>
        <dbReference type="EC" id="7.2.2.12"/>
    </reaction>
</comment>
<feature type="transmembrane region" description="Helical" evidence="10">
    <location>
        <begin position="335"/>
        <end position="355"/>
    </location>
</feature>
<dbReference type="InterPro" id="IPR023299">
    <property type="entry name" value="ATPase_P-typ_cyto_dom_N"/>
</dbReference>
<feature type="transmembrane region" description="Helical" evidence="10">
    <location>
        <begin position="132"/>
        <end position="152"/>
    </location>
</feature>
<dbReference type="PROSITE" id="PS50846">
    <property type="entry name" value="HMA_2"/>
    <property type="match status" value="1"/>
</dbReference>
<dbReference type="InterPro" id="IPR006121">
    <property type="entry name" value="HMA_dom"/>
</dbReference>
<dbReference type="Pfam" id="PF00122">
    <property type="entry name" value="E1-E2_ATPase"/>
    <property type="match status" value="1"/>
</dbReference>
<evidence type="ECO:0000256" key="6">
    <source>
        <dbReference type="ARBA" id="ARBA00022989"/>
    </source>
</evidence>
<evidence type="ECO:0000256" key="7">
    <source>
        <dbReference type="ARBA" id="ARBA00023136"/>
    </source>
</evidence>
<dbReference type="FunFam" id="2.70.150.10:FF:000002">
    <property type="entry name" value="Copper-transporting ATPase 1, putative"/>
    <property type="match status" value="1"/>
</dbReference>
<dbReference type="GO" id="GO:0016887">
    <property type="term" value="F:ATP hydrolysis activity"/>
    <property type="evidence" value="ECO:0007669"/>
    <property type="project" value="InterPro"/>
</dbReference>
<dbReference type="InterPro" id="IPR023298">
    <property type="entry name" value="ATPase_P-typ_TM_dom_sf"/>
</dbReference>
<dbReference type="NCBIfam" id="TIGR01494">
    <property type="entry name" value="ATPase_P-type"/>
    <property type="match status" value="1"/>
</dbReference>
<dbReference type="Proteomes" id="UP000712673">
    <property type="component" value="Unassembled WGS sequence"/>
</dbReference>
<evidence type="ECO:0000256" key="9">
    <source>
        <dbReference type="ARBA" id="ARBA00047308"/>
    </source>
</evidence>
<dbReference type="Gene3D" id="3.40.1110.10">
    <property type="entry name" value="Calcium-transporting ATPase, cytoplasmic domain N"/>
    <property type="match status" value="1"/>
</dbReference>
<evidence type="ECO:0000313" key="13">
    <source>
        <dbReference type="Proteomes" id="UP000712673"/>
    </source>
</evidence>
<dbReference type="PRINTS" id="PR00119">
    <property type="entry name" value="CATATPASE"/>
</dbReference>
<keyword evidence="5 10" id="KW-0067">ATP-binding</keyword>
<proteinExistence type="inferred from homology"/>
<dbReference type="PANTHER" id="PTHR48085">
    <property type="entry name" value="CADMIUM/ZINC-TRANSPORTING ATPASE HMA2-RELATED"/>
    <property type="match status" value="1"/>
</dbReference>
<dbReference type="InterPro" id="IPR001757">
    <property type="entry name" value="P_typ_ATPase"/>
</dbReference>
<dbReference type="InterPro" id="IPR059000">
    <property type="entry name" value="ATPase_P-type_domA"/>
</dbReference>
<protein>
    <recommendedName>
        <fullName evidence="8">P-type Zn(2+) transporter</fullName>
        <ecNumber evidence="8">7.2.2.12</ecNumber>
    </recommendedName>
</protein>
<organism evidence="12 13">
    <name type="scientific">Tectimicrobiota bacterium</name>
    <dbReference type="NCBI Taxonomy" id="2528274"/>
    <lineage>
        <taxon>Bacteria</taxon>
        <taxon>Pseudomonadati</taxon>
        <taxon>Nitrospinota/Tectimicrobiota group</taxon>
        <taxon>Candidatus Tectimicrobiota</taxon>
    </lineage>
</organism>
<evidence type="ECO:0000256" key="8">
    <source>
        <dbReference type="ARBA" id="ARBA00039097"/>
    </source>
</evidence>
<feature type="domain" description="HMA" evidence="11">
    <location>
        <begin position="2"/>
        <end position="69"/>
    </location>
</feature>
<dbReference type="SUPFAM" id="SSF81665">
    <property type="entry name" value="Calcium ATPase, transmembrane domain M"/>
    <property type="match status" value="1"/>
</dbReference>
<keyword evidence="10" id="KW-0479">Metal-binding</keyword>
<keyword evidence="4 10" id="KW-0547">Nucleotide-binding</keyword>
<dbReference type="Gene3D" id="3.40.50.1000">
    <property type="entry name" value="HAD superfamily/HAD-like"/>
    <property type="match status" value="1"/>
</dbReference>
<dbReference type="InterPro" id="IPR051014">
    <property type="entry name" value="Cation_Transport_ATPase_IB"/>
</dbReference>
<dbReference type="PRINTS" id="PR00941">
    <property type="entry name" value="CDATPASE"/>
</dbReference>
<evidence type="ECO:0000313" key="12">
    <source>
        <dbReference type="EMBL" id="MBM3223675.1"/>
    </source>
</evidence>
<dbReference type="EC" id="7.2.2.12" evidence="8"/>
<feature type="transmembrane region" description="Helical" evidence="10">
    <location>
        <begin position="361"/>
        <end position="380"/>
    </location>
</feature>
<dbReference type="InterPro" id="IPR018303">
    <property type="entry name" value="ATPase_P-typ_P_site"/>
</dbReference>
<reference evidence="12" key="1">
    <citation type="submission" date="2019-03" db="EMBL/GenBank/DDBJ databases">
        <title>Lake Tanganyika Metagenome-Assembled Genomes (MAGs).</title>
        <authorList>
            <person name="Tran P."/>
        </authorList>
    </citation>
    <scope>NUCLEOTIDE SEQUENCE</scope>
    <source>
        <strain evidence="12">K_DeepCast_65m_m2_066</strain>
    </source>
</reference>
<dbReference type="Pfam" id="PF00702">
    <property type="entry name" value="Hydrolase"/>
    <property type="match status" value="1"/>
</dbReference>
<evidence type="ECO:0000256" key="10">
    <source>
        <dbReference type="RuleBase" id="RU362081"/>
    </source>
</evidence>
<dbReference type="AlphaFoldDB" id="A0A937W1V5"/>
<dbReference type="GO" id="GO:0046872">
    <property type="term" value="F:metal ion binding"/>
    <property type="evidence" value="ECO:0007669"/>
    <property type="project" value="UniProtKB-KW"/>
</dbReference>
<dbReference type="EMBL" id="VGLS01000180">
    <property type="protein sequence ID" value="MBM3223675.1"/>
    <property type="molecule type" value="Genomic_DNA"/>
</dbReference>
<dbReference type="GO" id="GO:0005524">
    <property type="term" value="F:ATP binding"/>
    <property type="evidence" value="ECO:0007669"/>
    <property type="project" value="UniProtKB-UniRule"/>
</dbReference>
<gene>
    <name evidence="12" type="ORF">FJZ47_07745</name>
</gene>
<keyword evidence="7 10" id="KW-0472">Membrane</keyword>
<sequence length="602" mass="64454">MKRLVFTIQGMDCAEEVTILRRVVGPLVGGDTQLQCDLLHGTMTVWLDKTTVAPERIVQVVQQTGMQARVWQEHPSQQAEPQSEHGWQHWGRVLLCLLSALCLLSGMGWQVYSTGDWLVALTSPMGADAPALPLGSRLCYLGAIGSGVWFVLPKALYAIRSLRPDMHVLMLIAVGGAIGLGEWGEAATVAFLFALALLLEAWSLGRARLAIRALMDLAPPIARCLHRDDDSIHEQRVETVPVGTTVLVRPGEKIPLDGVITRGHTTVNQAPLTGESTPMPKTVGDDVFAGTMNGDGSVTMRTTRLATLARMIHLVMDANARRAPREQWVERFARVYTPAMLGLACVLALLPPLLFDEAWVTWVYNALVLLVIACPCALVLSTPVSVVAGLTAAARAGVLIKGGASLEAPARLRAIAFDKTGTLTYGEPTVQAIIPLNGHTVSELLTCAAALEAHSAHPLARAILHKAASLGLIPPPAEHFTALQGRGAEARIDGKRFWIGSHRLMEDLGIEDEAFHALATRLEDAGHSLVAISTEEHICGLISVADGIRTMATEAVQTLKRLGIAAVVMLTGDNQSTAQAVATTVGVDEVRAELLPEDKVKA</sequence>
<evidence type="ECO:0000259" key="11">
    <source>
        <dbReference type="PROSITE" id="PS50846"/>
    </source>
</evidence>
<comment type="subcellular location">
    <subcellularLocation>
        <location evidence="10">Cell membrane</location>
    </subcellularLocation>
    <subcellularLocation>
        <location evidence="1">Membrane</location>
        <topology evidence="1">Multi-pass membrane protein</topology>
    </subcellularLocation>
</comment>
<dbReference type="SUPFAM" id="SSF81660">
    <property type="entry name" value="Metal cation-transporting ATPase, ATP-binding domain N"/>
    <property type="match status" value="1"/>
</dbReference>
<dbReference type="Gene3D" id="2.70.150.10">
    <property type="entry name" value="Calcium-transporting ATPase, cytoplasmic transduction domain A"/>
    <property type="match status" value="1"/>
</dbReference>
<dbReference type="Gene3D" id="3.30.70.100">
    <property type="match status" value="1"/>
</dbReference>
<dbReference type="InterPro" id="IPR036163">
    <property type="entry name" value="HMA_dom_sf"/>
</dbReference>
<dbReference type="PANTHER" id="PTHR48085:SF5">
    <property type="entry name" value="CADMIUM_ZINC-TRANSPORTING ATPASE HMA4-RELATED"/>
    <property type="match status" value="1"/>
</dbReference>
<evidence type="ECO:0000256" key="1">
    <source>
        <dbReference type="ARBA" id="ARBA00004141"/>
    </source>
</evidence>